<dbReference type="PANTHER" id="PTHR30191:SF0">
    <property type="entry name" value="FORMATE ACETYLTRANSFERASE 1"/>
    <property type="match status" value="1"/>
</dbReference>
<feature type="modified residue" description="Glycine radical" evidence="9">
    <location>
        <position position="735"/>
    </location>
</feature>
<dbReference type="InterPro" id="IPR004184">
    <property type="entry name" value="PFL_dom"/>
</dbReference>
<evidence type="ECO:0000259" key="11">
    <source>
        <dbReference type="PROSITE" id="PS51149"/>
    </source>
</evidence>
<comment type="catalytic activity">
    <reaction evidence="8 10">
        <text>formate + acetyl-CoA = pyruvate + CoA</text>
        <dbReference type="Rhea" id="RHEA:11844"/>
        <dbReference type="ChEBI" id="CHEBI:15361"/>
        <dbReference type="ChEBI" id="CHEBI:15740"/>
        <dbReference type="ChEBI" id="CHEBI:57287"/>
        <dbReference type="ChEBI" id="CHEBI:57288"/>
        <dbReference type="EC" id="2.3.1.54"/>
    </reaction>
</comment>
<evidence type="ECO:0000259" key="12">
    <source>
        <dbReference type="PROSITE" id="PS51554"/>
    </source>
</evidence>
<dbReference type="SUPFAM" id="SSF51998">
    <property type="entry name" value="PFL-like glycyl radical enzymes"/>
    <property type="match status" value="1"/>
</dbReference>
<dbReference type="EC" id="2.3.1.54" evidence="10"/>
<keyword evidence="10" id="KW-0313">Glucose metabolism</keyword>
<dbReference type="PANTHER" id="PTHR30191">
    <property type="entry name" value="FORMATE ACETYLTRANSFERASE"/>
    <property type="match status" value="1"/>
</dbReference>
<evidence type="ECO:0000256" key="7">
    <source>
        <dbReference type="ARBA" id="ARBA00023315"/>
    </source>
</evidence>
<dbReference type="Proteomes" id="UP000654004">
    <property type="component" value="Unassembled WGS sequence"/>
</dbReference>
<evidence type="ECO:0000256" key="3">
    <source>
        <dbReference type="ARBA" id="ARBA00022490"/>
    </source>
</evidence>
<dbReference type="PROSITE" id="PS51149">
    <property type="entry name" value="GLY_RADICAL_2"/>
    <property type="match status" value="1"/>
</dbReference>
<evidence type="ECO:0000313" key="14">
    <source>
        <dbReference type="Proteomes" id="UP000654004"/>
    </source>
</evidence>
<keyword evidence="6 10" id="KW-0119">Carbohydrate metabolism</keyword>
<dbReference type="RefSeq" id="WP_188956875.1">
    <property type="nucleotide sequence ID" value="NZ_BMQW01000006.1"/>
</dbReference>
<evidence type="ECO:0000256" key="1">
    <source>
        <dbReference type="ARBA" id="ARBA00004496"/>
    </source>
</evidence>
<keyword evidence="7 10" id="KW-0012">Acyltransferase</keyword>
<accession>A0ABQ2QR59</accession>
<sequence length="760" mass="84725">MTDKTELFANAWEGFVAGDWKTEVNVRDFIQKNYTPYEGDESFLEGATDATLSLWDKVMEGIKLENQTHAPVDFDTDMVSTITSHDAGYINKDLETIVGLQTDAPLKRAMLPNGGIRMVEGSCQAYGRELNADVQYTYSELRKTHNQGVFDVYTPEIMACRKSGILTGLPDAYGRGRIIGDYRRIALYGIDYLMQDKFNQFASLQAQMEAGEDLQSVIQLREEISEQHRALGQMKTMAAKYGCDISMPAKNAKEAIQWTYFGYLAAVKSQNGAAMSLGRTSTFLDVFIERDIKSGLLTEQQAQEMVDHFVMKLRMVRFLRTPEYDELFSGDPIWATESIAGMGIDGRTLVTKSSFRFLHTLYNMGASPEPNITVLWSTQLPQGFKSYCAKVSIDTSSIQYENDDLMRPDFESDDYAIACCVSPMIVGKHMQFFGARANLAKTMLYAINGGIDEKLKLQIAPKADAITSEVLEFDDVMSRLDGLMDWLATHYVTALNAIHFMHDKYSYESALMALHDRDVRRTMACGIAGLSIAADSLSAIKYAKVKPIRDEDGIAVDFDIEGDYPKFGNNDPRVDDIACDLVERFMAKIRDKKMYRNAIPTQSILTITSNVVYGKKTGNTPDGRRAGAPFAPGANPMHGRDENGAIASLTSVAKLPFAHAQDGISYTFSIVPNALGKDDNGRRTNLASLMDGYFVSKPNREGGQHLNVNVMNREMLEDAIVNPDKYPQLTIRVSGYAVRFNALTPEQQQDVITRTFTKGL</sequence>
<dbReference type="CDD" id="cd01678">
    <property type="entry name" value="PFL1"/>
    <property type="match status" value="1"/>
</dbReference>
<organism evidence="13 14">
    <name type="scientific">Shewanella ulleungensis</name>
    <dbReference type="NCBI Taxonomy" id="2282699"/>
    <lineage>
        <taxon>Bacteria</taxon>
        <taxon>Pseudomonadati</taxon>
        <taxon>Pseudomonadota</taxon>
        <taxon>Gammaproteobacteria</taxon>
        <taxon>Alteromonadales</taxon>
        <taxon>Shewanellaceae</taxon>
        <taxon>Shewanella</taxon>
    </lineage>
</organism>
<keyword evidence="5 9" id="KW-0556">Organic radical</keyword>
<comment type="subunit">
    <text evidence="10">Homodimer.</text>
</comment>
<comment type="caution">
    <text evidence="13">The sequence shown here is derived from an EMBL/GenBank/DDBJ whole genome shotgun (WGS) entry which is preliminary data.</text>
</comment>
<evidence type="ECO:0000256" key="5">
    <source>
        <dbReference type="ARBA" id="ARBA00022818"/>
    </source>
</evidence>
<dbReference type="NCBIfam" id="TIGR01255">
    <property type="entry name" value="pyr_form_ly_1"/>
    <property type="match status" value="1"/>
</dbReference>
<evidence type="ECO:0000256" key="2">
    <source>
        <dbReference type="ARBA" id="ARBA00008375"/>
    </source>
</evidence>
<dbReference type="Pfam" id="PF02901">
    <property type="entry name" value="PFL-like"/>
    <property type="match status" value="1"/>
</dbReference>
<evidence type="ECO:0000256" key="10">
    <source>
        <dbReference type="RuleBase" id="RU368075"/>
    </source>
</evidence>
<feature type="domain" description="Glycine radical" evidence="11">
    <location>
        <begin position="632"/>
        <end position="760"/>
    </location>
</feature>
<keyword evidence="14" id="KW-1185">Reference proteome</keyword>
<comment type="subcellular location">
    <subcellularLocation>
        <location evidence="1 10">Cytoplasm</location>
    </subcellularLocation>
</comment>
<evidence type="ECO:0000313" key="13">
    <source>
        <dbReference type="EMBL" id="GGP90601.1"/>
    </source>
</evidence>
<gene>
    <name evidence="13" type="primary">pflB</name>
    <name evidence="13" type="ORF">GCM10009410_25840</name>
</gene>
<dbReference type="InterPro" id="IPR050244">
    <property type="entry name" value="Auton_GlycylRad_Cofactor"/>
</dbReference>
<dbReference type="Gene3D" id="3.20.70.20">
    <property type="match status" value="1"/>
</dbReference>
<dbReference type="PIRSF" id="PIRSF000379">
    <property type="entry name" value="For_Ac_trans_1"/>
    <property type="match status" value="1"/>
</dbReference>
<evidence type="ECO:0000256" key="8">
    <source>
        <dbReference type="ARBA" id="ARBA00049029"/>
    </source>
</evidence>
<evidence type="ECO:0000256" key="4">
    <source>
        <dbReference type="ARBA" id="ARBA00022679"/>
    </source>
</evidence>
<dbReference type="InterPro" id="IPR005949">
    <property type="entry name" value="Form_AcTrfase"/>
</dbReference>
<comment type="pathway">
    <text evidence="10">Fermentation; pyruvate fermentation; formate from pyruvate: step 1/1.</text>
</comment>
<keyword evidence="3 10" id="KW-0963">Cytoplasm</keyword>
<dbReference type="InterPro" id="IPR019777">
    <property type="entry name" value="Form_AcTrfase_GR_CS"/>
</dbReference>
<dbReference type="PROSITE" id="PS00850">
    <property type="entry name" value="GLY_RADICAL_1"/>
    <property type="match status" value="1"/>
</dbReference>
<evidence type="ECO:0000256" key="9">
    <source>
        <dbReference type="PROSITE-ProRule" id="PRU00493"/>
    </source>
</evidence>
<comment type="similarity">
    <text evidence="2 10">Belongs to the glycyl radical enzyme (GRE) family. PFL subfamily.</text>
</comment>
<keyword evidence="4 10" id="KW-0808">Transferase</keyword>
<reference evidence="14" key="1">
    <citation type="journal article" date="2019" name="Int. J. Syst. Evol. Microbiol.">
        <title>The Global Catalogue of Microorganisms (GCM) 10K type strain sequencing project: providing services to taxonomists for standard genome sequencing and annotation.</title>
        <authorList>
            <consortium name="The Broad Institute Genomics Platform"/>
            <consortium name="The Broad Institute Genome Sequencing Center for Infectious Disease"/>
            <person name="Wu L."/>
            <person name="Ma J."/>
        </authorList>
    </citation>
    <scope>NUCLEOTIDE SEQUENCE [LARGE SCALE GENOMIC DNA]</scope>
    <source>
        <strain evidence="14">JCM 32305</strain>
    </source>
</reference>
<dbReference type="PROSITE" id="PS51554">
    <property type="entry name" value="PFL"/>
    <property type="match status" value="1"/>
</dbReference>
<feature type="domain" description="PFL" evidence="12">
    <location>
        <begin position="6"/>
        <end position="625"/>
    </location>
</feature>
<protein>
    <recommendedName>
        <fullName evidence="10">Formate acetyltransferase</fullName>
        <ecNumber evidence="10">2.3.1.54</ecNumber>
    </recommendedName>
    <alternativeName>
        <fullName evidence="10">Pyruvate formate-lyase</fullName>
    </alternativeName>
</protein>
<dbReference type="InterPro" id="IPR001150">
    <property type="entry name" value="Gly_radical"/>
</dbReference>
<dbReference type="Pfam" id="PF01228">
    <property type="entry name" value="Gly_radical"/>
    <property type="match status" value="1"/>
</dbReference>
<evidence type="ECO:0000256" key="6">
    <source>
        <dbReference type="ARBA" id="ARBA00023277"/>
    </source>
</evidence>
<proteinExistence type="inferred from homology"/>
<name>A0ABQ2QR59_9GAMM</name>
<dbReference type="EMBL" id="BMQW01000006">
    <property type="protein sequence ID" value="GGP90601.1"/>
    <property type="molecule type" value="Genomic_DNA"/>
</dbReference>